<dbReference type="AlphaFoldDB" id="A0A850HDA2"/>
<accession>A0A850HDA2</accession>
<evidence type="ECO:0000313" key="6">
    <source>
        <dbReference type="Proteomes" id="UP000546031"/>
    </source>
</evidence>
<dbReference type="PANTHER" id="PTHR43712:SF2">
    <property type="entry name" value="O-METHYLTRANSFERASE CICE"/>
    <property type="match status" value="1"/>
</dbReference>
<comment type="caution">
    <text evidence="5">The sequence shown here is derived from an EMBL/GenBank/DDBJ whole genome shotgun (WGS) entry which is preliminary data.</text>
</comment>
<gene>
    <name evidence="5" type="ORF">HUO12_08765</name>
</gene>
<dbReference type="InterPro" id="IPR016461">
    <property type="entry name" value="COMT-like"/>
</dbReference>
<dbReference type="SUPFAM" id="SSF46785">
    <property type="entry name" value="Winged helix' DNA-binding domain"/>
    <property type="match status" value="1"/>
</dbReference>
<dbReference type="InterPro" id="IPR001077">
    <property type="entry name" value="COMT_C"/>
</dbReference>
<sequence>MGQPGKPLSKMQVWKLKRVAWRNRIFASPRFQEWAARTPIVRVIARRRAQRVFDLVAGFAYTQSLLAVVESGLLDELARGVVTVSRIANSTSLSLAAAERLVRAAQGVNIAEEVAPGHWMLGEEGASLLNNAGARAMILHHKLLYQDLADPLALLRDDRATETALSKFWSYAANPAAAGEDAPTVEGYSDLMAVSQEMVSRQVLASYRFSGTKRLLDIGGGLGVFARSVAASHPQVEVGIFDLPGVLENTKARFLAEANMPDIALHPGDFFAGPLPDGYDTVSLVRILHDHDDEPAQHLLNTIHSALPPSGRLLIAEPMAQESGAEAMGGTYFGLYLWAMRSGRPRSSQEIGVMLERAGFGSIRRVATTQPVITSIIVATA</sequence>
<evidence type="ECO:0000256" key="1">
    <source>
        <dbReference type="ARBA" id="ARBA00022603"/>
    </source>
</evidence>
<dbReference type="GO" id="GO:0032259">
    <property type="term" value="P:methylation"/>
    <property type="evidence" value="ECO:0007669"/>
    <property type="project" value="UniProtKB-KW"/>
</dbReference>
<dbReference type="Gene3D" id="3.40.50.150">
    <property type="entry name" value="Vaccinia Virus protein VP39"/>
    <property type="match status" value="1"/>
</dbReference>
<dbReference type="CDD" id="cd02440">
    <property type="entry name" value="AdoMet_MTases"/>
    <property type="match status" value="1"/>
</dbReference>
<dbReference type="GO" id="GO:0008171">
    <property type="term" value="F:O-methyltransferase activity"/>
    <property type="evidence" value="ECO:0007669"/>
    <property type="project" value="InterPro"/>
</dbReference>
<dbReference type="InterPro" id="IPR029063">
    <property type="entry name" value="SAM-dependent_MTases_sf"/>
</dbReference>
<keyword evidence="1 5" id="KW-0489">Methyltransferase</keyword>
<keyword evidence="6" id="KW-1185">Reference proteome</keyword>
<evidence type="ECO:0000313" key="5">
    <source>
        <dbReference type="EMBL" id="NVE94986.1"/>
    </source>
</evidence>
<reference evidence="5 6" key="1">
    <citation type="submission" date="2020-06" db="EMBL/GenBank/DDBJ databases">
        <title>Altererythrobacter lutimaris sp. nov., a marine bacterium isolated from a tidal flat.</title>
        <authorList>
            <person name="Kim D."/>
            <person name="Yoo Y."/>
            <person name="Kim J.-J."/>
        </authorList>
    </citation>
    <scope>NUCLEOTIDE SEQUENCE [LARGE SCALE GENOMIC DNA]</scope>
    <source>
        <strain evidence="5 6">JGD-16</strain>
    </source>
</reference>
<dbReference type="PANTHER" id="PTHR43712">
    <property type="entry name" value="PUTATIVE (AFU_ORTHOLOGUE AFUA_4G14580)-RELATED"/>
    <property type="match status" value="1"/>
</dbReference>
<evidence type="ECO:0000256" key="2">
    <source>
        <dbReference type="ARBA" id="ARBA00022679"/>
    </source>
</evidence>
<dbReference type="EMBL" id="JABWTA010000001">
    <property type="protein sequence ID" value="NVE94986.1"/>
    <property type="molecule type" value="Genomic_DNA"/>
</dbReference>
<dbReference type="InterPro" id="IPR036388">
    <property type="entry name" value="WH-like_DNA-bd_sf"/>
</dbReference>
<dbReference type="SUPFAM" id="SSF53335">
    <property type="entry name" value="S-adenosyl-L-methionine-dependent methyltransferases"/>
    <property type="match status" value="1"/>
</dbReference>
<dbReference type="PROSITE" id="PS51683">
    <property type="entry name" value="SAM_OMT_II"/>
    <property type="match status" value="1"/>
</dbReference>
<proteinExistence type="predicted"/>
<feature type="domain" description="O-methyltransferase C-terminal" evidence="4">
    <location>
        <begin position="146"/>
        <end position="360"/>
    </location>
</feature>
<evidence type="ECO:0000256" key="3">
    <source>
        <dbReference type="ARBA" id="ARBA00022691"/>
    </source>
</evidence>
<name>A0A850HDA2_9SPHN</name>
<dbReference type="InterPro" id="IPR036390">
    <property type="entry name" value="WH_DNA-bd_sf"/>
</dbReference>
<keyword evidence="3" id="KW-0949">S-adenosyl-L-methionine</keyword>
<protein>
    <submittedName>
        <fullName evidence="5">Methyltransferase domain-containing protein</fullName>
    </submittedName>
</protein>
<dbReference type="Proteomes" id="UP000546031">
    <property type="component" value="Unassembled WGS sequence"/>
</dbReference>
<organism evidence="5 6">
    <name type="scientific">Altererythrobacter lutimaris</name>
    <dbReference type="NCBI Taxonomy" id="2743979"/>
    <lineage>
        <taxon>Bacteria</taxon>
        <taxon>Pseudomonadati</taxon>
        <taxon>Pseudomonadota</taxon>
        <taxon>Alphaproteobacteria</taxon>
        <taxon>Sphingomonadales</taxon>
        <taxon>Erythrobacteraceae</taxon>
        <taxon>Altererythrobacter</taxon>
    </lineage>
</organism>
<dbReference type="Pfam" id="PF00891">
    <property type="entry name" value="Methyltransf_2"/>
    <property type="match status" value="1"/>
</dbReference>
<evidence type="ECO:0000259" key="4">
    <source>
        <dbReference type="Pfam" id="PF00891"/>
    </source>
</evidence>
<keyword evidence="2 5" id="KW-0808">Transferase</keyword>
<dbReference type="Gene3D" id="1.10.10.10">
    <property type="entry name" value="Winged helix-like DNA-binding domain superfamily/Winged helix DNA-binding domain"/>
    <property type="match status" value="1"/>
</dbReference>